<keyword evidence="4" id="KW-1185">Reference proteome</keyword>
<dbReference type="Gene3D" id="1.20.1250.20">
    <property type="entry name" value="MFS general substrate transporter like domains"/>
    <property type="match status" value="1"/>
</dbReference>
<reference evidence="3 4" key="1">
    <citation type="submission" date="2023-03" db="EMBL/GenBank/DDBJ databases">
        <title>Bacillus Genome Sequencing.</title>
        <authorList>
            <person name="Dunlap C."/>
        </authorList>
    </citation>
    <scope>NUCLEOTIDE SEQUENCE [LARGE SCALE GENOMIC DNA]</scope>
    <source>
        <strain evidence="3 4">B-4107</strain>
    </source>
</reference>
<comment type="caution">
    <text evidence="3">The sequence shown here is derived from an EMBL/GenBank/DDBJ whole genome shotgun (WGS) entry which is preliminary data.</text>
</comment>
<name>A0ABU6NM98_9BACI</name>
<dbReference type="Pfam" id="PF07690">
    <property type="entry name" value="MFS_1"/>
    <property type="match status" value="1"/>
</dbReference>
<dbReference type="InterPro" id="IPR052524">
    <property type="entry name" value="MFS_Cyanate_Porter"/>
</dbReference>
<feature type="transmembrane region" description="Helical" evidence="2">
    <location>
        <begin position="52"/>
        <end position="75"/>
    </location>
</feature>
<keyword evidence="2" id="KW-0812">Transmembrane</keyword>
<proteinExistence type="predicted"/>
<feature type="transmembrane region" description="Helical" evidence="2">
    <location>
        <begin position="12"/>
        <end position="32"/>
    </location>
</feature>
<dbReference type="EMBL" id="JAROAS010000022">
    <property type="protein sequence ID" value="MED4128859.1"/>
    <property type="molecule type" value="Genomic_DNA"/>
</dbReference>
<feature type="transmembrane region" description="Helical" evidence="2">
    <location>
        <begin position="87"/>
        <end position="104"/>
    </location>
</feature>
<organism evidence="3 4">
    <name type="scientific">Shouchella miscanthi</name>
    <dbReference type="NCBI Taxonomy" id="2598861"/>
    <lineage>
        <taxon>Bacteria</taxon>
        <taxon>Bacillati</taxon>
        <taxon>Bacillota</taxon>
        <taxon>Bacilli</taxon>
        <taxon>Bacillales</taxon>
        <taxon>Bacillaceae</taxon>
        <taxon>Shouchella</taxon>
    </lineage>
</organism>
<keyword evidence="2" id="KW-1133">Transmembrane helix</keyword>
<evidence type="ECO:0000313" key="4">
    <source>
        <dbReference type="Proteomes" id="UP001341820"/>
    </source>
</evidence>
<dbReference type="SUPFAM" id="SSF103473">
    <property type="entry name" value="MFS general substrate transporter"/>
    <property type="match status" value="1"/>
</dbReference>
<protein>
    <submittedName>
        <fullName evidence="3">MFS transporter</fullName>
    </submittedName>
</protein>
<gene>
    <name evidence="3" type="ORF">P5F74_11990</name>
</gene>
<dbReference type="PANTHER" id="PTHR23523:SF2">
    <property type="entry name" value="2-NITROIMIDAZOLE TRANSPORTER"/>
    <property type="match status" value="1"/>
</dbReference>
<dbReference type="InterPro" id="IPR036259">
    <property type="entry name" value="MFS_trans_sf"/>
</dbReference>
<evidence type="ECO:0000256" key="2">
    <source>
        <dbReference type="SAM" id="Phobius"/>
    </source>
</evidence>
<evidence type="ECO:0000313" key="3">
    <source>
        <dbReference type="EMBL" id="MED4128859.1"/>
    </source>
</evidence>
<sequence>MVKHRLSDKIPPHFNMFILSLGVGVTLIGASSRTPLSSLGPLLTSVQENLQLTNAVAGSLTAIPLLIFGVLAPLAPSLSDRFGLEKVTFFSLLVLTIGILTRVYPSLTLLFLGTSLFGIGIAICNVLIPAIIKQTFPTEDRIDDGGIWTFYEYLCRICLRY</sequence>
<keyword evidence="2" id="KW-0472">Membrane</keyword>
<evidence type="ECO:0000256" key="1">
    <source>
        <dbReference type="ARBA" id="ARBA00004651"/>
    </source>
</evidence>
<dbReference type="Proteomes" id="UP001341820">
    <property type="component" value="Unassembled WGS sequence"/>
</dbReference>
<feature type="transmembrane region" description="Helical" evidence="2">
    <location>
        <begin position="110"/>
        <end position="132"/>
    </location>
</feature>
<dbReference type="InterPro" id="IPR011701">
    <property type="entry name" value="MFS"/>
</dbReference>
<comment type="subcellular location">
    <subcellularLocation>
        <location evidence="1">Cell membrane</location>
        <topology evidence="1">Multi-pass membrane protein</topology>
    </subcellularLocation>
</comment>
<dbReference type="RefSeq" id="WP_328237593.1">
    <property type="nucleotide sequence ID" value="NZ_JAROAS010000022.1"/>
</dbReference>
<accession>A0ABU6NM98</accession>
<dbReference type="PANTHER" id="PTHR23523">
    <property type="match status" value="1"/>
</dbReference>